<dbReference type="SUPFAM" id="SSF52540">
    <property type="entry name" value="P-loop containing nucleoside triphosphate hydrolases"/>
    <property type="match status" value="1"/>
</dbReference>
<dbReference type="InterPro" id="IPR000850">
    <property type="entry name" value="Adenylat/UMP-CMP_kin"/>
</dbReference>
<feature type="binding site" evidence="14">
    <location>
        <position position="113"/>
    </location>
    <ligand>
        <name>ATP</name>
        <dbReference type="ChEBI" id="CHEBI:30616"/>
    </ligand>
</feature>
<dbReference type="EMBL" id="HBHW01006720">
    <property type="protein sequence ID" value="CAE0037177.1"/>
    <property type="molecule type" value="Transcribed_RNA"/>
</dbReference>
<dbReference type="NCBIfam" id="TIGR01359">
    <property type="entry name" value="UMP_CMP_kin_fam"/>
    <property type="match status" value="1"/>
</dbReference>
<feature type="binding site" evidence="14">
    <location>
        <position position="103"/>
    </location>
    <ligand>
        <name>ATP</name>
        <dbReference type="ChEBI" id="CHEBI:30616"/>
    </ligand>
</feature>
<proteinExistence type="inferred from homology"/>
<dbReference type="PROSITE" id="PS00113">
    <property type="entry name" value="ADENYLATE_KINASE"/>
    <property type="match status" value="1"/>
</dbReference>
<evidence type="ECO:0000256" key="12">
    <source>
        <dbReference type="ARBA" id="ARBA00048116"/>
    </source>
</evidence>
<evidence type="ECO:0000259" key="15">
    <source>
        <dbReference type="SMART" id="SM00562"/>
    </source>
</evidence>
<dbReference type="GO" id="GO:0019205">
    <property type="term" value="F:nucleobase-containing compound kinase activity"/>
    <property type="evidence" value="ECO:0007669"/>
    <property type="project" value="InterPro"/>
</dbReference>
<dbReference type="GO" id="GO:0005634">
    <property type="term" value="C:nucleus"/>
    <property type="evidence" value="ECO:0007669"/>
    <property type="project" value="UniProtKB-SubCell"/>
</dbReference>
<evidence type="ECO:0000256" key="11">
    <source>
        <dbReference type="ARBA" id="ARBA00023273"/>
    </source>
</evidence>
<dbReference type="GO" id="GO:0016787">
    <property type="term" value="F:hydrolase activity"/>
    <property type="evidence" value="ECO:0007669"/>
    <property type="project" value="UniProtKB-KW"/>
</dbReference>
<dbReference type="Gene3D" id="1.20.890.10">
    <property type="entry name" value="cAMP-dependent protein kinase regulatory subunit, dimerization-anchoring domain"/>
    <property type="match status" value="1"/>
</dbReference>
<evidence type="ECO:0000256" key="2">
    <source>
        <dbReference type="ARBA" id="ARBA00008142"/>
    </source>
</evidence>
<keyword evidence="8 13" id="KW-0067">ATP-binding</keyword>
<evidence type="ECO:0000256" key="13">
    <source>
        <dbReference type="HAMAP-Rule" id="MF_03172"/>
    </source>
</evidence>
<keyword evidence="4 13" id="KW-0808">Transferase</keyword>
<sequence>MEHTFAMIKPDAFENADEICKIIEGADFKIAEKESLTLTTARAKSFYGEHKDRAFFSGLIEFITSGTIVAMVLEKENAVADWRSLLGPTNSKQAEEEAPDSIRARYGTDVQKNAAHGSDSSVAAEREIKFFFPEFDLTETHRTSQGEEAKEYLMMTVVPSLNKALTTMCKLSPRPSDPLQWLSEYLSTNGTAKSQKPKIFFVLGGPGAGKGTQCDKIVQEFDYAHFSAGDLLRAEVNSGSEQGAMIDGMIKDGKIVPGEITLGLLRKAINGTDKKGVLIDGFPRKLDQAGAFEYQVSDFEFVLFFDCPEETMEERLLQRGKTSGRVDDNAESIRKRFKTFVETSLPVVEYYEAKNKVKRIDATRTPEEVYEVVRENFTVYNSSNLTPTVTSSNSSSSSPP</sequence>
<dbReference type="GO" id="GO:0006221">
    <property type="term" value="P:pyrimidine nucleotide biosynthetic process"/>
    <property type="evidence" value="ECO:0007669"/>
    <property type="project" value="UniProtKB-UniRule"/>
</dbReference>
<dbReference type="SMART" id="SM00562">
    <property type="entry name" value="NDK"/>
    <property type="match status" value="1"/>
</dbReference>
<dbReference type="InterPro" id="IPR033690">
    <property type="entry name" value="Adenylat_kinase_CS"/>
</dbReference>
<dbReference type="CDD" id="cd22958">
    <property type="entry name" value="DD_DPY30_SDC1-like"/>
    <property type="match status" value="1"/>
</dbReference>
<organism evidence="16">
    <name type="scientific">Rhodosorus marinus</name>
    <dbReference type="NCBI Taxonomy" id="101924"/>
    <lineage>
        <taxon>Eukaryota</taxon>
        <taxon>Rhodophyta</taxon>
        <taxon>Stylonematophyceae</taxon>
        <taxon>Stylonematales</taxon>
        <taxon>Stylonemataceae</taxon>
        <taxon>Rhodosorus</taxon>
    </lineage>
</organism>
<dbReference type="Pfam" id="PF00406">
    <property type="entry name" value="ADK"/>
    <property type="match status" value="1"/>
</dbReference>
<feature type="binding site" evidence="14">
    <location>
        <position position="9"/>
    </location>
    <ligand>
        <name>ATP</name>
        <dbReference type="ChEBI" id="CHEBI:30616"/>
    </ligand>
</feature>
<feature type="binding site" evidence="13">
    <location>
        <position position="336"/>
    </location>
    <ligand>
        <name>a ribonucleoside 5'-phosphate</name>
        <dbReference type="ChEBI" id="CHEBI:58043"/>
    </ligand>
</feature>
<dbReference type="InterPro" id="IPR006266">
    <property type="entry name" value="UMP_CMP_kinase"/>
</dbReference>
<dbReference type="GO" id="GO:0005929">
    <property type="term" value="C:cilium"/>
    <property type="evidence" value="ECO:0007669"/>
    <property type="project" value="UniProtKB-SubCell"/>
</dbReference>
<dbReference type="GO" id="GO:0016776">
    <property type="term" value="F:phosphotransferase activity, phosphate group as acceptor"/>
    <property type="evidence" value="ECO:0007669"/>
    <property type="project" value="InterPro"/>
</dbReference>
<accession>A0A7S2ZDZ2</accession>
<feature type="binding site" evidence="14">
    <location>
        <position position="83"/>
    </location>
    <ligand>
        <name>ATP</name>
        <dbReference type="ChEBI" id="CHEBI:30616"/>
    </ligand>
</feature>
<evidence type="ECO:0000256" key="7">
    <source>
        <dbReference type="ARBA" id="ARBA00022801"/>
    </source>
</evidence>
<comment type="domain">
    <text evidence="13">Consists of three domains, a large central CORE domain and two small peripheral domains, NMPbind and LID, which undergo movements during catalysis. The LID domain closes over the site of phosphoryl transfer upon ATP binding. Assembling and dissambling the active center during each catalytic cycle provides an effective means to prevent ATP hydrolysis.</text>
</comment>
<feature type="domain" description="Nucleoside diphosphate kinase-like" evidence="15">
    <location>
        <begin position="1"/>
        <end position="139"/>
    </location>
</feature>
<dbReference type="Pfam" id="PF00334">
    <property type="entry name" value="NDK"/>
    <property type="match status" value="1"/>
</dbReference>
<keyword evidence="10 13" id="KW-0539">Nucleus</keyword>
<evidence type="ECO:0000256" key="14">
    <source>
        <dbReference type="PROSITE-ProRule" id="PRU00706"/>
    </source>
</evidence>
<evidence type="ECO:0000256" key="9">
    <source>
        <dbReference type="ARBA" id="ARBA00022975"/>
    </source>
</evidence>
<protein>
    <recommendedName>
        <fullName evidence="13">UMP-CMP kinase</fullName>
        <ecNumber evidence="13">2.7.4.14</ecNumber>
    </recommendedName>
    <alternativeName>
        <fullName evidence="13">Deoxycytidylate kinase</fullName>
        <shortName evidence="13">CK</shortName>
        <shortName evidence="13">dCMP kinase</shortName>
    </alternativeName>
    <alternativeName>
        <fullName evidence="13">Uridine monophosphate/cytidine monophosphate kinase</fullName>
        <shortName evidence="13">UMP/CMP kinase</shortName>
        <shortName evidence="13">UMP/CMPK</shortName>
    </alternativeName>
</protein>
<dbReference type="PANTHER" id="PTHR46161:SF3">
    <property type="entry name" value="NUCLEOSIDE DIPHOSPHATE KINASE DDB_G0292928-RELATED"/>
    <property type="match status" value="1"/>
</dbReference>
<dbReference type="Gene3D" id="3.40.50.300">
    <property type="entry name" value="P-loop containing nucleotide triphosphate hydrolases"/>
    <property type="match status" value="1"/>
</dbReference>
<comment type="catalytic activity">
    <reaction evidence="13">
        <text>CMP + ATP = CDP + ADP</text>
        <dbReference type="Rhea" id="RHEA:11600"/>
        <dbReference type="ChEBI" id="CHEBI:30616"/>
        <dbReference type="ChEBI" id="CHEBI:58069"/>
        <dbReference type="ChEBI" id="CHEBI:60377"/>
        <dbReference type="ChEBI" id="CHEBI:456216"/>
        <dbReference type="EC" id="2.7.4.14"/>
    </reaction>
</comment>
<dbReference type="HAMAP" id="MF_00235">
    <property type="entry name" value="Adenylate_kinase_Adk"/>
    <property type="match status" value="1"/>
</dbReference>
<dbReference type="HAMAP" id="MF_03172">
    <property type="entry name" value="Adenylate_kinase_UMP_CMP_kin"/>
    <property type="match status" value="1"/>
</dbReference>
<dbReference type="GO" id="GO:0005737">
    <property type="term" value="C:cytoplasm"/>
    <property type="evidence" value="ECO:0007669"/>
    <property type="project" value="UniProtKB-SubCell"/>
</dbReference>
<dbReference type="PROSITE" id="PS51374">
    <property type="entry name" value="NDPK_LIKE"/>
    <property type="match status" value="1"/>
</dbReference>
<keyword evidence="6 13" id="KW-0418">Kinase</keyword>
<keyword evidence="5 13" id="KW-0547">Nucleotide-binding</keyword>
<feature type="binding site" evidence="13">
    <location>
        <position position="364"/>
    </location>
    <ligand>
        <name>ATP</name>
        <dbReference type="ChEBI" id="CHEBI:30616"/>
    </ligand>
</feature>
<dbReference type="InterPro" id="IPR034907">
    <property type="entry name" value="NDK-like_dom"/>
</dbReference>
<comment type="subunit">
    <text evidence="13">Monomer.</text>
</comment>
<feature type="binding site" evidence="13">
    <location>
        <begin position="281"/>
        <end position="284"/>
    </location>
    <ligand>
        <name>a ribonucleoside 5'-phosphate</name>
        <dbReference type="ChEBI" id="CHEBI:58043"/>
    </ligand>
</feature>
<evidence type="ECO:0000256" key="10">
    <source>
        <dbReference type="ARBA" id="ARBA00023242"/>
    </source>
</evidence>
<dbReference type="FunFam" id="3.40.50.300:FF:000315">
    <property type="entry name" value="Adenylate kinase 1"/>
    <property type="match status" value="1"/>
</dbReference>
<evidence type="ECO:0000256" key="3">
    <source>
        <dbReference type="ARBA" id="ARBA00022490"/>
    </source>
</evidence>
<feature type="region of interest" description="LID" evidence="13">
    <location>
        <begin position="318"/>
        <end position="328"/>
    </location>
</feature>
<dbReference type="PANTHER" id="PTHR46161">
    <property type="entry name" value="NUCLEOSIDE DIPHOSPHATE KINASE"/>
    <property type="match status" value="1"/>
</dbReference>
<comment type="similarity">
    <text evidence="2 14">Belongs to the NDK family.</text>
</comment>
<evidence type="ECO:0000313" key="16">
    <source>
        <dbReference type="EMBL" id="CAE0037177.1"/>
    </source>
</evidence>
<dbReference type="GO" id="GO:0009123">
    <property type="term" value="P:nucleoside monophosphate metabolic process"/>
    <property type="evidence" value="ECO:0007669"/>
    <property type="project" value="UniProtKB-ARBA"/>
</dbReference>
<dbReference type="AlphaFoldDB" id="A0A7S2ZDZ2"/>
<dbReference type="SUPFAM" id="SSF54919">
    <property type="entry name" value="Nucleoside diphosphate kinase, NDK"/>
    <property type="match status" value="1"/>
</dbReference>
<comment type="similarity">
    <text evidence="13">Belongs to the adenylate kinase family. UMP-CMP kinase subfamily.</text>
</comment>
<evidence type="ECO:0000256" key="5">
    <source>
        <dbReference type="ARBA" id="ARBA00022741"/>
    </source>
</evidence>
<dbReference type="EC" id="2.7.4.14" evidence="13"/>
<comment type="function">
    <text evidence="13">Catalyzes the phosphorylation of pyrimidine nucleoside monophosphates at the expense of ATP. Plays an important role in de novo pyrimidine nucleotide biosynthesis. Has preference for UMP and CMP as phosphate acceptors.</text>
</comment>
<dbReference type="GO" id="GO:0005524">
    <property type="term" value="F:ATP binding"/>
    <property type="evidence" value="ECO:0007669"/>
    <property type="project" value="UniProtKB-KW"/>
</dbReference>
<feature type="binding site" evidence="14">
    <location>
        <position position="55"/>
    </location>
    <ligand>
        <name>ATP</name>
        <dbReference type="ChEBI" id="CHEBI:30616"/>
    </ligand>
</feature>
<comment type="subcellular location">
    <subcellularLocation>
        <location evidence="1">Cell projection</location>
        <location evidence="1">Cilium</location>
    </subcellularLocation>
    <subcellularLocation>
        <location evidence="13">Cytoplasm</location>
    </subcellularLocation>
    <subcellularLocation>
        <location evidence="13">Nucleus</location>
    </subcellularLocation>
</comment>
<comment type="caution">
    <text evidence="13">Lacks conserved residue(s) required for the propagation of feature annotation.</text>
</comment>
<name>A0A7S2ZDZ2_9RHOD</name>
<reference evidence="16" key="1">
    <citation type="submission" date="2021-01" db="EMBL/GenBank/DDBJ databases">
        <authorList>
            <person name="Corre E."/>
            <person name="Pelletier E."/>
            <person name="Niang G."/>
            <person name="Scheremetjew M."/>
            <person name="Finn R."/>
            <person name="Kale V."/>
            <person name="Holt S."/>
            <person name="Cochrane G."/>
            <person name="Meng A."/>
            <person name="Brown T."/>
            <person name="Cohen L."/>
        </authorList>
    </citation>
    <scope>NUCLEOTIDE SEQUENCE</scope>
    <source>
        <strain evidence="16">CCMP 769</strain>
    </source>
</reference>
<feature type="binding site" evidence="14">
    <location>
        <position position="89"/>
    </location>
    <ligand>
        <name>ATP</name>
        <dbReference type="ChEBI" id="CHEBI:30616"/>
    </ligand>
</feature>
<dbReference type="GO" id="GO:0006207">
    <property type="term" value="P:'de novo' pyrimidine nucleobase biosynthetic process"/>
    <property type="evidence" value="ECO:0007669"/>
    <property type="project" value="InterPro"/>
</dbReference>
<feature type="binding site" evidence="13">
    <location>
        <begin position="207"/>
        <end position="212"/>
    </location>
    <ligand>
        <name>ATP</name>
        <dbReference type="ChEBI" id="CHEBI:30616"/>
    </ligand>
</feature>
<keyword evidence="9 13" id="KW-0665">Pyrimidine biosynthesis</keyword>
<comment type="catalytic activity">
    <reaction evidence="12 13">
        <text>UMP + ATP = UDP + ADP</text>
        <dbReference type="Rhea" id="RHEA:24400"/>
        <dbReference type="ChEBI" id="CHEBI:30616"/>
        <dbReference type="ChEBI" id="CHEBI:57865"/>
        <dbReference type="ChEBI" id="CHEBI:58223"/>
        <dbReference type="ChEBI" id="CHEBI:456216"/>
        <dbReference type="EC" id="2.7.4.14"/>
    </reaction>
</comment>
<dbReference type="InterPro" id="IPR007858">
    <property type="entry name" value="Dpy-30_motif"/>
</dbReference>
<dbReference type="Pfam" id="PF05186">
    <property type="entry name" value="Dpy-30"/>
    <property type="match status" value="1"/>
</dbReference>
<dbReference type="CDD" id="cd01428">
    <property type="entry name" value="ADK"/>
    <property type="match status" value="1"/>
</dbReference>
<dbReference type="FunFam" id="3.30.70.141:FF:000010">
    <property type="entry name" value="Nucleoside diphosphate kinase 7"/>
    <property type="match status" value="1"/>
</dbReference>
<dbReference type="Gene3D" id="3.30.70.141">
    <property type="entry name" value="Nucleoside diphosphate kinase-like domain"/>
    <property type="match status" value="1"/>
</dbReference>
<feature type="binding site" evidence="13">
    <location>
        <position position="325"/>
    </location>
    <ligand>
        <name>a ribonucleoside 5'-phosphate</name>
        <dbReference type="ChEBI" id="CHEBI:58043"/>
    </ligand>
</feature>
<evidence type="ECO:0000256" key="6">
    <source>
        <dbReference type="ARBA" id="ARBA00022777"/>
    </source>
</evidence>
<keyword evidence="11" id="KW-0966">Cell projection</keyword>
<dbReference type="InterPro" id="IPR027417">
    <property type="entry name" value="P-loop_NTPase"/>
</dbReference>
<feature type="binding site" evidence="13">
    <location>
        <begin position="254"/>
        <end position="256"/>
    </location>
    <ligand>
        <name>a ribonucleoside 5'-phosphate</name>
        <dbReference type="ChEBI" id="CHEBI:58043"/>
    </ligand>
</feature>
<evidence type="ECO:0000256" key="8">
    <source>
        <dbReference type="ARBA" id="ARBA00022840"/>
    </source>
</evidence>
<comment type="catalytic activity">
    <reaction evidence="13">
        <text>dCMP + ATP = dCDP + ADP</text>
        <dbReference type="Rhea" id="RHEA:25094"/>
        <dbReference type="ChEBI" id="CHEBI:30616"/>
        <dbReference type="ChEBI" id="CHEBI:57566"/>
        <dbReference type="ChEBI" id="CHEBI:58593"/>
        <dbReference type="ChEBI" id="CHEBI:456216"/>
        <dbReference type="EC" id="2.7.4.14"/>
    </reaction>
</comment>
<keyword evidence="7" id="KW-0378">Hydrolase</keyword>
<comment type="cofactor">
    <cofactor evidence="13">
        <name>Mg(2+)</name>
        <dbReference type="ChEBI" id="CHEBI:18420"/>
    </cofactor>
    <text evidence="13">Binds 1 Mg(2+) ion per monomer.</text>
</comment>
<dbReference type="InterPro" id="IPR036850">
    <property type="entry name" value="NDK-like_dom_sf"/>
</dbReference>
<dbReference type="PRINTS" id="PR00094">
    <property type="entry name" value="ADENYLTKNASE"/>
</dbReference>
<feature type="binding site" evidence="13">
    <location>
        <position position="233"/>
    </location>
    <ligand>
        <name>a ribonucleoside 5'-phosphate</name>
        <dbReference type="ChEBI" id="CHEBI:58043"/>
    </ligand>
</feature>
<evidence type="ECO:0000256" key="4">
    <source>
        <dbReference type="ARBA" id="ARBA00022679"/>
    </source>
</evidence>
<gene>
    <name evidence="16" type="ORF">RMAR00112_LOCUS5127</name>
</gene>
<feature type="active site" description="Pros-phosphohistidine intermediate" evidence="14">
    <location>
        <position position="116"/>
    </location>
</feature>
<feature type="binding site" evidence="13">
    <location>
        <position position="319"/>
    </location>
    <ligand>
        <name>ATP</name>
        <dbReference type="ChEBI" id="CHEBI:30616"/>
    </ligand>
</feature>
<evidence type="ECO:0000256" key="1">
    <source>
        <dbReference type="ARBA" id="ARBA00004138"/>
    </source>
</evidence>
<keyword evidence="3 13" id="KW-0963">Cytoplasm</keyword>